<dbReference type="eggNOG" id="ENOG502Z8I1">
    <property type="taxonomic scope" value="Bacteria"/>
</dbReference>
<dbReference type="OrthoDB" id="5500241at2"/>
<accession>F3L1Y9</accession>
<protein>
    <submittedName>
        <fullName evidence="1">Uncharacterized protein</fullName>
    </submittedName>
</protein>
<dbReference type="Proteomes" id="UP000005615">
    <property type="component" value="Unassembled WGS sequence"/>
</dbReference>
<comment type="caution">
    <text evidence="1">The sequence shown here is derived from an EMBL/GenBank/DDBJ whole genome shotgun (WGS) entry which is preliminary data.</text>
</comment>
<dbReference type="EMBL" id="AEIG01000037">
    <property type="protein sequence ID" value="EGG29667.1"/>
    <property type="molecule type" value="Genomic_DNA"/>
</dbReference>
<dbReference type="STRING" id="2518989.IMCC3088_1479"/>
<organism evidence="1 2">
    <name type="scientific">Aequoribacter fuscus</name>
    <dbReference type="NCBI Taxonomy" id="2518989"/>
    <lineage>
        <taxon>Bacteria</taxon>
        <taxon>Pseudomonadati</taxon>
        <taxon>Pseudomonadota</taxon>
        <taxon>Gammaproteobacteria</taxon>
        <taxon>Cellvibrionales</taxon>
        <taxon>Halieaceae</taxon>
        <taxon>Aequoribacter</taxon>
    </lineage>
</organism>
<gene>
    <name evidence="1" type="ORF">IMCC3088_1479</name>
</gene>
<dbReference type="AlphaFoldDB" id="F3L1Y9"/>
<name>F3L1Y9_9GAMM</name>
<evidence type="ECO:0000313" key="1">
    <source>
        <dbReference type="EMBL" id="EGG29667.1"/>
    </source>
</evidence>
<evidence type="ECO:0000313" key="2">
    <source>
        <dbReference type="Proteomes" id="UP000005615"/>
    </source>
</evidence>
<proteinExistence type="predicted"/>
<sequence>MSEAPDKLSTSALARQLDIPIQQLFAVLRDYEWIKRVDDEWVLTPKGEFEGGTYRNSKRFGRYIVWPQKVATHPLLVAIEAQQRHSAAEWAEREGLPHPVYIERMLVEIGWLKDTPLGTVVTALGASNGGEVADLGWMKSGVVYWPSAAEHNSQLQALIHAVKRPLETEPLPKSDLFELTGSGHWTAIDGRECSSALQARCANWLYLRRIHFAIACQLHEGAVADIYLPDERAVILFQPHTMGSTQWKRLLDSQSVFERNGYRVLLFTTESEPQTEYRLDHWLRELWALR</sequence>
<keyword evidence="2" id="KW-1185">Reference proteome</keyword>
<dbReference type="RefSeq" id="WP_009575776.1">
    <property type="nucleotide sequence ID" value="NZ_AEIG01000037.1"/>
</dbReference>
<reference evidence="1 2" key="1">
    <citation type="journal article" date="2011" name="J. Bacteriol.">
        <title>Genome sequence of strain IMCC3088, a proteorhodopsin-containing marine bacterium belonging to the OM60/NOR5 clade.</title>
        <authorList>
            <person name="Jang Y."/>
            <person name="Oh H.M."/>
            <person name="Kang I."/>
            <person name="Lee K."/>
            <person name="Yang S.J."/>
            <person name="Cho J.C."/>
        </authorList>
    </citation>
    <scope>NUCLEOTIDE SEQUENCE [LARGE SCALE GENOMIC DNA]</scope>
    <source>
        <strain evidence="1 2">IMCC3088</strain>
    </source>
</reference>